<organism evidence="6 7">
    <name type="scientific">Protopolystoma xenopodis</name>
    <dbReference type="NCBI Taxonomy" id="117903"/>
    <lineage>
        <taxon>Eukaryota</taxon>
        <taxon>Metazoa</taxon>
        <taxon>Spiralia</taxon>
        <taxon>Lophotrochozoa</taxon>
        <taxon>Platyhelminthes</taxon>
        <taxon>Monogenea</taxon>
        <taxon>Polyopisthocotylea</taxon>
        <taxon>Polystomatidea</taxon>
        <taxon>Polystomatidae</taxon>
        <taxon>Protopolystoma</taxon>
    </lineage>
</organism>
<dbReference type="GO" id="GO:0098793">
    <property type="term" value="C:presynapse"/>
    <property type="evidence" value="ECO:0007669"/>
    <property type="project" value="GOC"/>
</dbReference>
<comment type="caution">
    <text evidence="6">The sequence shown here is derived from an EMBL/GenBank/DDBJ whole genome shotgun (WGS) entry which is preliminary data.</text>
</comment>
<dbReference type="GO" id="GO:0005335">
    <property type="term" value="F:serotonin:sodium:chloride symporter activity"/>
    <property type="evidence" value="ECO:0007669"/>
    <property type="project" value="TreeGrafter"/>
</dbReference>
<evidence type="ECO:0000256" key="2">
    <source>
        <dbReference type="ARBA" id="ARBA00022448"/>
    </source>
</evidence>
<evidence type="ECO:0000256" key="5">
    <source>
        <dbReference type="ARBA" id="ARBA00023136"/>
    </source>
</evidence>
<keyword evidence="7" id="KW-1185">Reference proteome</keyword>
<accession>A0A448WJS4</accession>
<dbReference type="GO" id="GO:0043005">
    <property type="term" value="C:neuron projection"/>
    <property type="evidence" value="ECO:0007669"/>
    <property type="project" value="TreeGrafter"/>
</dbReference>
<evidence type="ECO:0000313" key="6">
    <source>
        <dbReference type="EMBL" id="VEL13392.1"/>
    </source>
</evidence>
<keyword evidence="2" id="KW-0813">Transport</keyword>
<dbReference type="GO" id="GO:0005886">
    <property type="term" value="C:plasma membrane"/>
    <property type="evidence" value="ECO:0007669"/>
    <property type="project" value="TreeGrafter"/>
</dbReference>
<keyword evidence="4" id="KW-1133">Transmembrane helix</keyword>
<dbReference type="Pfam" id="PF00209">
    <property type="entry name" value="SNF"/>
    <property type="match status" value="1"/>
</dbReference>
<dbReference type="GO" id="GO:0051378">
    <property type="term" value="F:serotonin binding"/>
    <property type="evidence" value="ECO:0007669"/>
    <property type="project" value="TreeGrafter"/>
</dbReference>
<dbReference type="AlphaFoldDB" id="A0A448WJS4"/>
<dbReference type="InterPro" id="IPR037272">
    <property type="entry name" value="SNS_sf"/>
</dbReference>
<name>A0A448WJS4_9PLAT</name>
<gene>
    <name evidence="6" type="ORF">PXEA_LOCUS6832</name>
</gene>
<evidence type="ECO:0000256" key="3">
    <source>
        <dbReference type="ARBA" id="ARBA00022692"/>
    </source>
</evidence>
<evidence type="ECO:0000256" key="1">
    <source>
        <dbReference type="ARBA" id="ARBA00004141"/>
    </source>
</evidence>
<proteinExistence type="predicted"/>
<dbReference type="Proteomes" id="UP000784294">
    <property type="component" value="Unassembled WGS sequence"/>
</dbReference>
<dbReference type="OrthoDB" id="6581954at2759"/>
<sequence length="94" mass="10765">MYVFGGLPLFYLELALGQFQRNGCITVWRRICPMFGGELLSGGSIERRYFLNYAHFSANQKLKDSFSLHLVGKASPKTHITKAEKHHCQKYIPT</sequence>
<comment type="subcellular location">
    <subcellularLocation>
        <location evidence="1">Membrane</location>
        <topology evidence="1">Multi-pass membrane protein</topology>
    </subcellularLocation>
</comment>
<keyword evidence="5" id="KW-0472">Membrane</keyword>
<dbReference type="EMBL" id="CAAALY010017639">
    <property type="protein sequence ID" value="VEL13392.1"/>
    <property type="molecule type" value="Genomic_DNA"/>
</dbReference>
<dbReference type="PANTHER" id="PTHR11616">
    <property type="entry name" value="SODIUM/CHLORIDE DEPENDENT TRANSPORTER"/>
    <property type="match status" value="1"/>
</dbReference>
<dbReference type="PANTHER" id="PTHR11616:SF279">
    <property type="entry name" value="SODIUM-DEPENDENT SEROTONIN TRANSPORTER"/>
    <property type="match status" value="1"/>
</dbReference>
<dbReference type="InterPro" id="IPR000175">
    <property type="entry name" value="Na/ntran_symport"/>
</dbReference>
<dbReference type="SUPFAM" id="SSF161070">
    <property type="entry name" value="SNF-like"/>
    <property type="match status" value="1"/>
</dbReference>
<reference evidence="6" key="1">
    <citation type="submission" date="2018-11" db="EMBL/GenBank/DDBJ databases">
        <authorList>
            <consortium name="Pathogen Informatics"/>
        </authorList>
    </citation>
    <scope>NUCLEOTIDE SEQUENCE</scope>
</reference>
<evidence type="ECO:0000313" key="7">
    <source>
        <dbReference type="Proteomes" id="UP000784294"/>
    </source>
</evidence>
<dbReference type="GO" id="GO:0006865">
    <property type="term" value="P:amino acid transport"/>
    <property type="evidence" value="ECO:0007669"/>
    <property type="project" value="TreeGrafter"/>
</dbReference>
<keyword evidence="3" id="KW-0812">Transmembrane</keyword>
<evidence type="ECO:0000256" key="4">
    <source>
        <dbReference type="ARBA" id="ARBA00022989"/>
    </source>
</evidence>
<dbReference type="PROSITE" id="PS50267">
    <property type="entry name" value="NA_NEUROTRAN_SYMP_3"/>
    <property type="match status" value="1"/>
</dbReference>
<protein>
    <submittedName>
        <fullName evidence="6">Uncharacterized protein</fullName>
    </submittedName>
</protein>